<proteinExistence type="predicted"/>
<comment type="caution">
    <text evidence="1">The sequence shown here is derived from an EMBL/GenBank/DDBJ whole genome shotgun (WGS) entry which is preliminary data.</text>
</comment>
<keyword evidence="2" id="KW-1185">Reference proteome</keyword>
<name>A0A7J7GQ72_CAMSI</name>
<evidence type="ECO:0000313" key="1">
    <source>
        <dbReference type="EMBL" id="KAF5942943.1"/>
    </source>
</evidence>
<dbReference type="PANTHER" id="PTHR44303">
    <property type="entry name" value="DNAJ HOMOLOG SUBFAMILY C MEMBER 16"/>
    <property type="match status" value="1"/>
</dbReference>
<reference evidence="1 2" key="2">
    <citation type="submission" date="2020-07" db="EMBL/GenBank/DDBJ databases">
        <title>Genome assembly of wild tea tree DASZ reveals pedigree and selection history of tea varieties.</title>
        <authorList>
            <person name="Zhang W."/>
        </authorList>
    </citation>
    <scope>NUCLEOTIDE SEQUENCE [LARGE SCALE GENOMIC DNA]</scope>
    <source>
        <strain evidence="2">cv. G240</strain>
        <tissue evidence="1">Leaf</tissue>
    </source>
</reference>
<sequence length="212" mass="24136">MSVAEIEIYVEERVIRYAFELLTNPLWKRNYDIFDPGDHDFEVITSGNSLTSLLDGMANTGMVELGEVQLATYLAEKTFTGQPSFQNGLPSLIAFPFGCDTANCLIRYKGELSVDAVTNWFATTILSLPRILYYSKDSLLQSFVGKSGPHKVKVIFFSETGERAAPFLRQAALNYWPYAAFAFVPWREEESSFWWNVYVYFLSFLSLQQVGH</sequence>
<protein>
    <submittedName>
        <fullName evidence="1">Uncharacterized protein</fullName>
    </submittedName>
</protein>
<reference evidence="2" key="1">
    <citation type="journal article" date="2020" name="Nat. Commun.">
        <title>Genome assembly of wild tea tree DASZ reveals pedigree and selection history of tea varieties.</title>
        <authorList>
            <person name="Zhang W."/>
            <person name="Zhang Y."/>
            <person name="Qiu H."/>
            <person name="Guo Y."/>
            <person name="Wan H."/>
            <person name="Zhang X."/>
            <person name="Scossa F."/>
            <person name="Alseekh S."/>
            <person name="Zhang Q."/>
            <person name="Wang P."/>
            <person name="Xu L."/>
            <person name="Schmidt M.H."/>
            <person name="Jia X."/>
            <person name="Li D."/>
            <person name="Zhu A."/>
            <person name="Guo F."/>
            <person name="Chen W."/>
            <person name="Ni D."/>
            <person name="Usadel B."/>
            <person name="Fernie A.R."/>
            <person name="Wen W."/>
        </authorList>
    </citation>
    <scope>NUCLEOTIDE SEQUENCE [LARGE SCALE GENOMIC DNA]</scope>
    <source>
        <strain evidence="2">cv. G240</strain>
    </source>
</reference>
<gene>
    <name evidence="1" type="ORF">HYC85_020585</name>
</gene>
<evidence type="ECO:0000313" key="2">
    <source>
        <dbReference type="Proteomes" id="UP000593564"/>
    </source>
</evidence>
<dbReference type="AlphaFoldDB" id="A0A7J7GQ72"/>
<dbReference type="EMBL" id="JACBKZ010000009">
    <property type="protein sequence ID" value="KAF5942943.1"/>
    <property type="molecule type" value="Genomic_DNA"/>
</dbReference>
<dbReference type="InterPro" id="IPR052448">
    <property type="entry name" value="DnaJ_C16_autophagy_reg"/>
</dbReference>
<dbReference type="PANTHER" id="PTHR44303:SF2">
    <property type="entry name" value="DNAJ HOMOLOG SUBFAMILY C MEMBER 16"/>
    <property type="match status" value="1"/>
</dbReference>
<organism evidence="1 2">
    <name type="scientific">Camellia sinensis</name>
    <name type="common">Tea plant</name>
    <name type="synonym">Thea sinensis</name>
    <dbReference type="NCBI Taxonomy" id="4442"/>
    <lineage>
        <taxon>Eukaryota</taxon>
        <taxon>Viridiplantae</taxon>
        <taxon>Streptophyta</taxon>
        <taxon>Embryophyta</taxon>
        <taxon>Tracheophyta</taxon>
        <taxon>Spermatophyta</taxon>
        <taxon>Magnoliopsida</taxon>
        <taxon>eudicotyledons</taxon>
        <taxon>Gunneridae</taxon>
        <taxon>Pentapetalae</taxon>
        <taxon>asterids</taxon>
        <taxon>Ericales</taxon>
        <taxon>Theaceae</taxon>
        <taxon>Camellia</taxon>
    </lineage>
</organism>
<accession>A0A7J7GQ72</accession>
<dbReference type="Proteomes" id="UP000593564">
    <property type="component" value="Unassembled WGS sequence"/>
</dbReference>